<dbReference type="InterPro" id="IPR016169">
    <property type="entry name" value="FAD-bd_PCMH_sub2"/>
</dbReference>
<accession>A0A917JHB3</accession>
<dbReference type="InterPro" id="IPR051914">
    <property type="entry name" value="FAD-linked_OxidoTrans_Type4"/>
</dbReference>
<dbReference type="PROSITE" id="PS51387">
    <property type="entry name" value="FAD_PCMH"/>
    <property type="match status" value="1"/>
</dbReference>
<dbReference type="Proteomes" id="UP000622610">
    <property type="component" value="Unassembled WGS sequence"/>
</dbReference>
<keyword evidence="2" id="KW-0285">Flavoprotein</keyword>
<dbReference type="InterPro" id="IPR006094">
    <property type="entry name" value="Oxid_FAD_bind_N"/>
</dbReference>
<evidence type="ECO:0000313" key="7">
    <source>
        <dbReference type="Proteomes" id="UP000622610"/>
    </source>
</evidence>
<feature type="domain" description="FAD-binding PCMH-type" evidence="5">
    <location>
        <begin position="31"/>
        <end position="209"/>
    </location>
</feature>
<dbReference type="EMBL" id="BMDT01000005">
    <property type="protein sequence ID" value="GGI65711.1"/>
    <property type="molecule type" value="Genomic_DNA"/>
</dbReference>
<protein>
    <submittedName>
        <fullName evidence="6">2-hydroxy-acid oxidase</fullName>
    </submittedName>
</protein>
<organism evidence="6 7">
    <name type="scientific">Enterococcus alcedinis</name>
    <dbReference type="NCBI Taxonomy" id="1274384"/>
    <lineage>
        <taxon>Bacteria</taxon>
        <taxon>Bacillati</taxon>
        <taxon>Bacillota</taxon>
        <taxon>Bacilli</taxon>
        <taxon>Lactobacillales</taxon>
        <taxon>Enterococcaceae</taxon>
        <taxon>Enterococcus</taxon>
    </lineage>
</organism>
<dbReference type="InterPro" id="IPR016164">
    <property type="entry name" value="FAD-linked_Oxase-like_C"/>
</dbReference>
<dbReference type="Pfam" id="PF02913">
    <property type="entry name" value="FAD-oxidase_C"/>
    <property type="match status" value="1"/>
</dbReference>
<dbReference type="GO" id="GO:0071949">
    <property type="term" value="F:FAD binding"/>
    <property type="evidence" value="ECO:0007669"/>
    <property type="project" value="InterPro"/>
</dbReference>
<dbReference type="SUPFAM" id="SSF55103">
    <property type="entry name" value="FAD-linked oxidases, C-terminal domain"/>
    <property type="match status" value="1"/>
</dbReference>
<dbReference type="InterPro" id="IPR016167">
    <property type="entry name" value="FAD-bd_PCMH_sub1"/>
</dbReference>
<name>A0A917JHB3_9ENTE</name>
<dbReference type="Gene3D" id="3.30.43.10">
    <property type="entry name" value="Uridine Diphospho-n-acetylenolpyruvylglucosamine Reductase, domain 2"/>
    <property type="match status" value="1"/>
</dbReference>
<evidence type="ECO:0000313" key="6">
    <source>
        <dbReference type="EMBL" id="GGI65711.1"/>
    </source>
</evidence>
<dbReference type="PANTHER" id="PTHR42934:SF2">
    <property type="entry name" value="GLYCOLATE OXIDASE SUBUNIT GLCD"/>
    <property type="match status" value="1"/>
</dbReference>
<reference evidence="6" key="1">
    <citation type="journal article" date="2014" name="Int. J. Syst. Evol. Microbiol.">
        <title>Complete genome sequence of Corynebacterium casei LMG S-19264T (=DSM 44701T), isolated from a smear-ripened cheese.</title>
        <authorList>
            <consortium name="US DOE Joint Genome Institute (JGI-PGF)"/>
            <person name="Walter F."/>
            <person name="Albersmeier A."/>
            <person name="Kalinowski J."/>
            <person name="Ruckert C."/>
        </authorList>
    </citation>
    <scope>NUCLEOTIDE SEQUENCE</scope>
    <source>
        <strain evidence="6">CCM 8433</strain>
    </source>
</reference>
<dbReference type="PANTHER" id="PTHR42934">
    <property type="entry name" value="GLYCOLATE OXIDASE SUBUNIT GLCD"/>
    <property type="match status" value="1"/>
</dbReference>
<dbReference type="GO" id="GO:0016491">
    <property type="term" value="F:oxidoreductase activity"/>
    <property type="evidence" value="ECO:0007669"/>
    <property type="project" value="UniProtKB-KW"/>
</dbReference>
<dbReference type="AlphaFoldDB" id="A0A917JHB3"/>
<keyword evidence="4" id="KW-0560">Oxidoreductase</keyword>
<dbReference type="RefSeq" id="WP_188367550.1">
    <property type="nucleotide sequence ID" value="NZ_BMDT01000005.1"/>
</dbReference>
<keyword evidence="7" id="KW-1185">Reference proteome</keyword>
<evidence type="ECO:0000256" key="3">
    <source>
        <dbReference type="ARBA" id="ARBA00022827"/>
    </source>
</evidence>
<dbReference type="Gene3D" id="3.30.70.2740">
    <property type="match status" value="1"/>
</dbReference>
<dbReference type="Gene3D" id="1.10.45.10">
    <property type="entry name" value="Vanillyl-alcohol Oxidase, Chain A, domain 4"/>
    <property type="match status" value="1"/>
</dbReference>
<dbReference type="Pfam" id="PF01565">
    <property type="entry name" value="FAD_binding_4"/>
    <property type="match status" value="1"/>
</dbReference>
<reference evidence="6" key="2">
    <citation type="submission" date="2020-09" db="EMBL/GenBank/DDBJ databases">
        <authorList>
            <person name="Sun Q."/>
            <person name="Sedlacek I."/>
        </authorList>
    </citation>
    <scope>NUCLEOTIDE SEQUENCE</scope>
    <source>
        <strain evidence="6">CCM 8433</strain>
    </source>
</reference>
<proteinExistence type="predicted"/>
<dbReference type="Gene3D" id="3.30.70.2190">
    <property type="match status" value="1"/>
</dbReference>
<dbReference type="SUPFAM" id="SSF56176">
    <property type="entry name" value="FAD-binding/transporter-associated domain-like"/>
    <property type="match status" value="1"/>
</dbReference>
<evidence type="ECO:0000259" key="5">
    <source>
        <dbReference type="PROSITE" id="PS51387"/>
    </source>
</evidence>
<comment type="caution">
    <text evidence="6">The sequence shown here is derived from an EMBL/GenBank/DDBJ whole genome shotgun (WGS) entry which is preliminary data.</text>
</comment>
<dbReference type="InterPro" id="IPR036318">
    <property type="entry name" value="FAD-bd_PCMH-like_sf"/>
</dbReference>
<evidence type="ECO:0000256" key="1">
    <source>
        <dbReference type="ARBA" id="ARBA00001974"/>
    </source>
</evidence>
<keyword evidence="3" id="KW-0274">FAD</keyword>
<dbReference type="InterPro" id="IPR016171">
    <property type="entry name" value="Vanillyl_alc_oxidase_C-sub2"/>
</dbReference>
<sequence>MQKLIEIFGNERVVLGTAIPKVYLETPLLAQKGIAQALVFPKTTQEVQDLALYAKEQQYHLIPRGAGTGVTGATFPVKGEILIDFSQMNQITAFDEATRTLFVEPGVTLEEIQTFVEAKGYLYPPDPGSNKATIGGTVATNAGGMRAVKYGVTRNYVRQMVVVLASGEKMTVGSLTEKNSSGYDLKDLFIGSEGTLGMIIEIALRLVVPPKITQSLLVGFDHLSDVSKTVNALLSSAVNPTALEFFEEEGIAYSQQLLGLSFPLKQSKNYLLLTVDGNQRADVEERLEQALALADKNQRVEYRHLSDEVEAQVWKLRGAIVSGIEAVTKQEPLDIVVPIDKITETIEKIKQMGQTYDLATITFGHAGDGNIHVCILKNAMTDDRWKKQLALFLSELYHYVALQKGLPSAEHGIGLLKKSYFLKEIDPTVLTYLRQIKAVFDPENRLNPTKMM</sequence>
<gene>
    <name evidence="6" type="ORF">GCM10011482_13650</name>
</gene>
<dbReference type="FunFam" id="1.10.45.10:FF:000001">
    <property type="entry name" value="D-lactate dehydrogenase mitochondrial"/>
    <property type="match status" value="1"/>
</dbReference>
<dbReference type="InterPro" id="IPR016166">
    <property type="entry name" value="FAD-bd_PCMH"/>
</dbReference>
<evidence type="ECO:0000256" key="2">
    <source>
        <dbReference type="ARBA" id="ARBA00022630"/>
    </source>
</evidence>
<comment type="cofactor">
    <cofactor evidence="1">
        <name>FAD</name>
        <dbReference type="ChEBI" id="CHEBI:57692"/>
    </cofactor>
</comment>
<dbReference type="Gene3D" id="3.30.465.10">
    <property type="match status" value="1"/>
</dbReference>
<evidence type="ECO:0000256" key="4">
    <source>
        <dbReference type="ARBA" id="ARBA00023002"/>
    </source>
</evidence>
<dbReference type="InterPro" id="IPR004113">
    <property type="entry name" value="FAD-bd_oxidored_4_C"/>
</dbReference>